<accession>A0A9W4P3G9</accession>
<protein>
    <submittedName>
        <fullName evidence="3">Uncharacterized protein</fullName>
    </submittedName>
</protein>
<keyword evidence="2" id="KW-0732">Signal</keyword>
<keyword evidence="1" id="KW-1133">Transmembrane helix</keyword>
<proteinExistence type="predicted"/>
<organism evidence="3 4">
    <name type="scientific">Penicillium egyptiacum</name>
    <dbReference type="NCBI Taxonomy" id="1303716"/>
    <lineage>
        <taxon>Eukaryota</taxon>
        <taxon>Fungi</taxon>
        <taxon>Dikarya</taxon>
        <taxon>Ascomycota</taxon>
        <taxon>Pezizomycotina</taxon>
        <taxon>Eurotiomycetes</taxon>
        <taxon>Eurotiomycetidae</taxon>
        <taxon>Eurotiales</taxon>
        <taxon>Aspergillaceae</taxon>
        <taxon>Penicillium</taxon>
    </lineage>
</organism>
<comment type="caution">
    <text evidence="3">The sequence shown here is derived from an EMBL/GenBank/DDBJ whole genome shotgun (WGS) entry which is preliminary data.</text>
</comment>
<feature type="chain" id="PRO_5041000604" evidence="2">
    <location>
        <begin position="21"/>
        <end position="366"/>
    </location>
</feature>
<evidence type="ECO:0000256" key="1">
    <source>
        <dbReference type="SAM" id="Phobius"/>
    </source>
</evidence>
<gene>
    <name evidence="3" type="ORF">PEGY_LOCUS4532</name>
</gene>
<evidence type="ECO:0000313" key="3">
    <source>
        <dbReference type="EMBL" id="CAG8896857.1"/>
    </source>
</evidence>
<feature type="transmembrane region" description="Helical" evidence="1">
    <location>
        <begin position="347"/>
        <end position="365"/>
    </location>
</feature>
<keyword evidence="1" id="KW-0812">Transmembrane</keyword>
<evidence type="ECO:0000313" key="4">
    <source>
        <dbReference type="Proteomes" id="UP001154252"/>
    </source>
</evidence>
<keyword evidence="1" id="KW-0472">Membrane</keyword>
<reference evidence="3" key="1">
    <citation type="submission" date="2021-07" db="EMBL/GenBank/DDBJ databases">
        <authorList>
            <person name="Branca A.L. A."/>
        </authorList>
    </citation>
    <scope>NUCLEOTIDE SEQUENCE</scope>
</reference>
<dbReference type="EMBL" id="CAJVRC010000859">
    <property type="protein sequence ID" value="CAG8896857.1"/>
    <property type="molecule type" value="Genomic_DNA"/>
</dbReference>
<dbReference type="OrthoDB" id="3538998at2759"/>
<dbReference type="Proteomes" id="UP001154252">
    <property type="component" value="Unassembled WGS sequence"/>
</dbReference>
<evidence type="ECO:0000256" key="2">
    <source>
        <dbReference type="SAM" id="SignalP"/>
    </source>
</evidence>
<keyword evidence="4" id="KW-1185">Reference proteome</keyword>
<name>A0A9W4P3G9_9EURO</name>
<sequence length="366" mass="38293">MSVSSRALLALVALSSMSLAKEVGYFDSSSCADPKGFASCYENVDTTYANCVNNNCAGGGELCYSSCGGSTSCMNEQCPGLGIDCTKACECERSALQIDCAGQSCWNRVYSCEYQATVLDYLSFCSSPDRDGLPYWPTPDDAPDSCSCNTGQIEQKEYLIVNQMDVCSNNQTNIGRIMTDVDAITEYGQACVCCAFSAIISAIWGTCPDTQPSLLAADEWFAGLLNPGHWEDCGPFLEKYDCGGDLGFGRIDAGGITKFYTPGSLPTNGTKSLYNVDGVISNPVSGDVLTWTFRSTLVHAVTVPSADATVTGTKATGGSDVTAATAAASTATGKAESDVKPGMGSSLIVPSWTIAGIVGILVLLTL</sequence>
<feature type="signal peptide" evidence="2">
    <location>
        <begin position="1"/>
        <end position="20"/>
    </location>
</feature>
<dbReference type="AlphaFoldDB" id="A0A9W4P3G9"/>